<evidence type="ECO:0000256" key="9">
    <source>
        <dbReference type="ARBA" id="ARBA00023014"/>
    </source>
</evidence>
<evidence type="ECO:0000256" key="10">
    <source>
        <dbReference type="ARBA" id="ARBA00051661"/>
    </source>
</evidence>
<dbReference type="InterPro" id="IPR006466">
    <property type="entry name" value="MiaB-like_arc_euk"/>
</dbReference>
<dbReference type="PANTHER" id="PTHR11918">
    <property type="entry name" value="RADICAL SAM PROTEINS"/>
    <property type="match status" value="1"/>
</dbReference>
<keyword evidence="7 11" id="KW-0479">Metal-binding</keyword>
<dbReference type="PROSITE" id="PS51449">
    <property type="entry name" value="MTTASE_N"/>
    <property type="match status" value="1"/>
</dbReference>
<dbReference type="InterPro" id="IPR023404">
    <property type="entry name" value="rSAM_horseshoe"/>
</dbReference>
<keyword evidence="5 11" id="KW-0949">S-adenosyl-L-methionine</keyword>
<comment type="catalytic activity">
    <reaction evidence="10 11">
        <text>N(6)-L-threonylcarbamoyladenosine(37) in tRNA + (sulfur carrier)-SH + AH2 + 2 S-adenosyl-L-methionine = 2-methylsulfanyl-N(6)-L-threonylcarbamoyladenosine(37) in tRNA + (sulfur carrier)-H + 5'-deoxyadenosine + L-methionine + A + S-adenosyl-L-homocysteine + 2 H(+)</text>
        <dbReference type="Rhea" id="RHEA:37075"/>
        <dbReference type="Rhea" id="RHEA-COMP:10163"/>
        <dbReference type="Rhea" id="RHEA-COMP:11092"/>
        <dbReference type="Rhea" id="RHEA-COMP:14737"/>
        <dbReference type="Rhea" id="RHEA-COMP:14739"/>
        <dbReference type="ChEBI" id="CHEBI:13193"/>
        <dbReference type="ChEBI" id="CHEBI:15378"/>
        <dbReference type="ChEBI" id="CHEBI:17319"/>
        <dbReference type="ChEBI" id="CHEBI:17499"/>
        <dbReference type="ChEBI" id="CHEBI:29917"/>
        <dbReference type="ChEBI" id="CHEBI:57844"/>
        <dbReference type="ChEBI" id="CHEBI:57856"/>
        <dbReference type="ChEBI" id="CHEBI:59789"/>
        <dbReference type="ChEBI" id="CHEBI:64428"/>
        <dbReference type="ChEBI" id="CHEBI:74418"/>
        <dbReference type="ChEBI" id="CHEBI:74420"/>
        <dbReference type="EC" id="2.8.4.5"/>
    </reaction>
</comment>
<dbReference type="EMBL" id="DSYZ01000128">
    <property type="protein sequence ID" value="HGT83440.1"/>
    <property type="molecule type" value="Genomic_DNA"/>
</dbReference>
<keyword evidence="4 11" id="KW-0808">Transferase</keyword>
<evidence type="ECO:0000256" key="5">
    <source>
        <dbReference type="ARBA" id="ARBA00022691"/>
    </source>
</evidence>
<dbReference type="SUPFAM" id="SSF102114">
    <property type="entry name" value="Radical SAM enzymes"/>
    <property type="match status" value="1"/>
</dbReference>
<sequence>MKIAIETYGCTMNQSDSDIMRAFLSEHFELSNVEDAEVVVINSCGVIEFTERKIIRRIQELKSAGKKVVLAGCLSRISKEALSLADSAIAPDNLEKIVEAVRLAFNGGARFLEWKNVDKTCFPKFRLRENVIAIVSISEGCMGHCNFCATKFARGKLRSFSLENIVKEVENAVKQGFKEIQITSQDTGCYGLDKGKLMLPELLEKICKIDGEFRVRVGMMNPQFAKAMLPDLLNAYESEKIYKFLHLPVQSGDNKVLENMRRGHRVEDFVEVVEEFRKRFDIMLSTDIIVGYPTESEESFWKSYELIKSIRPDIVNITRFSRREGTLASKLKQIPGWIVKERSRKLTELCVKIGLENNRRYLGKKMEVLVTTQGRRWMLARSNEYRAVITSGKLGEFKKVQIGDCRHNYLLDSELRSLLATLSTGLSLRSPSGL</sequence>
<dbReference type="GO" id="GO:0046872">
    <property type="term" value="F:metal ion binding"/>
    <property type="evidence" value="ECO:0007669"/>
    <property type="project" value="UniProtKB-UniRule"/>
</dbReference>
<dbReference type="SFLD" id="SFLDG01082">
    <property type="entry name" value="B12-binding_domain_containing"/>
    <property type="match status" value="1"/>
</dbReference>
<dbReference type="NCBIfam" id="TIGR00089">
    <property type="entry name" value="MiaB/RimO family radical SAM methylthiotransferase"/>
    <property type="match status" value="1"/>
</dbReference>
<dbReference type="PROSITE" id="PS51918">
    <property type="entry name" value="RADICAL_SAM"/>
    <property type="match status" value="1"/>
</dbReference>
<dbReference type="PANTHER" id="PTHR11918:SF45">
    <property type="entry name" value="THREONYLCARBAMOYLADENOSINE TRNA METHYLTHIOTRANSFERASE"/>
    <property type="match status" value="1"/>
</dbReference>
<proteinExistence type="inferred from homology"/>
<evidence type="ECO:0000256" key="7">
    <source>
        <dbReference type="ARBA" id="ARBA00022723"/>
    </source>
</evidence>
<feature type="domain" description="TRAM" evidence="12">
    <location>
        <begin position="359"/>
        <end position="416"/>
    </location>
</feature>
<dbReference type="Pfam" id="PF01938">
    <property type="entry name" value="TRAM"/>
    <property type="match status" value="1"/>
</dbReference>
<dbReference type="EC" id="2.8.4.5" evidence="11"/>
<keyword evidence="6 11" id="KW-0819">tRNA processing</keyword>
<dbReference type="SMART" id="SM00729">
    <property type="entry name" value="Elp3"/>
    <property type="match status" value="1"/>
</dbReference>
<comment type="similarity">
    <text evidence="2 11">Belongs to the methylthiotransferase family. CDKAL1 subfamily.</text>
</comment>
<dbReference type="InterPro" id="IPR006638">
    <property type="entry name" value="Elp3/MiaA/NifB-like_rSAM"/>
</dbReference>
<dbReference type="PROSITE" id="PS50926">
    <property type="entry name" value="TRAM"/>
    <property type="match status" value="1"/>
</dbReference>
<organism evidence="15">
    <name type="scientific">Archaeoglobus fulgidus</name>
    <dbReference type="NCBI Taxonomy" id="2234"/>
    <lineage>
        <taxon>Archaea</taxon>
        <taxon>Methanobacteriati</taxon>
        <taxon>Methanobacteriota</taxon>
        <taxon>Archaeoglobi</taxon>
        <taxon>Archaeoglobales</taxon>
        <taxon>Archaeoglobaceae</taxon>
        <taxon>Archaeoglobus</taxon>
    </lineage>
</organism>
<dbReference type="Pfam" id="PF04055">
    <property type="entry name" value="Radical_SAM"/>
    <property type="match status" value="1"/>
</dbReference>
<dbReference type="FunFam" id="3.80.30.20:FF:000002">
    <property type="entry name" value="threonylcarbamoyladenosine tRNA methylthiotransferase isoform X2"/>
    <property type="match status" value="1"/>
</dbReference>
<dbReference type="InterPro" id="IPR007197">
    <property type="entry name" value="rSAM"/>
</dbReference>
<evidence type="ECO:0000259" key="14">
    <source>
        <dbReference type="PROSITE" id="PS51918"/>
    </source>
</evidence>
<dbReference type="InterPro" id="IPR002792">
    <property type="entry name" value="TRAM_dom"/>
</dbReference>
<evidence type="ECO:0000256" key="4">
    <source>
        <dbReference type="ARBA" id="ARBA00022679"/>
    </source>
</evidence>
<dbReference type="InterPro" id="IPR038135">
    <property type="entry name" value="Methylthiotransferase_N_sf"/>
</dbReference>
<dbReference type="GO" id="GO:0051539">
    <property type="term" value="F:4 iron, 4 sulfur cluster binding"/>
    <property type="evidence" value="ECO:0007669"/>
    <property type="project" value="UniProtKB-UniRule"/>
</dbReference>
<protein>
    <recommendedName>
        <fullName evidence="11">tRNA-t(6)A37 methylthiotransferase</fullName>
        <ecNumber evidence="11">2.8.4.5</ecNumber>
    </recommendedName>
</protein>
<evidence type="ECO:0000259" key="12">
    <source>
        <dbReference type="PROSITE" id="PS50926"/>
    </source>
</evidence>
<reference evidence="15" key="1">
    <citation type="journal article" date="2020" name="mSystems">
        <title>Genome- and Community-Level Interaction Insights into Carbon Utilization and Element Cycling Functions of Hydrothermarchaeota in Hydrothermal Sediment.</title>
        <authorList>
            <person name="Zhou Z."/>
            <person name="Liu Y."/>
            <person name="Xu W."/>
            <person name="Pan J."/>
            <person name="Luo Z.H."/>
            <person name="Li M."/>
        </authorList>
    </citation>
    <scope>NUCLEOTIDE SEQUENCE [LARGE SCALE GENOMIC DNA]</scope>
    <source>
        <strain evidence="15">SpSt-587</strain>
    </source>
</reference>
<comment type="function">
    <text evidence="1 11">Catalyzes the methylthiolation of N6-threonylcarbamoyladenosine (t(6)A), leading to the formation of 2-methylthio-N6-threonylcarbamoyladenosine (ms(2)t(6)A) at position 37 in tRNAs that read codons beginning with adenine.</text>
</comment>
<comment type="cofactor">
    <cofactor evidence="11">
        <name>[4Fe-4S] cluster</name>
        <dbReference type="ChEBI" id="CHEBI:49883"/>
    </cofactor>
    <text evidence="11">Binds 1 or 2 [4Fe-4S] cluster. One cluster is coordinated with 3 cysteines and an exchangeable S-adenosyl-L-methionine.</text>
</comment>
<evidence type="ECO:0000256" key="1">
    <source>
        <dbReference type="ARBA" id="ARBA00002399"/>
    </source>
</evidence>
<evidence type="ECO:0000256" key="3">
    <source>
        <dbReference type="ARBA" id="ARBA00022485"/>
    </source>
</evidence>
<keyword evidence="8 11" id="KW-0408">Iron</keyword>
<keyword evidence="3 11" id="KW-0004">4Fe-4S</keyword>
<keyword evidence="9 11" id="KW-0411">Iron-sulfur</keyword>
<dbReference type="InterPro" id="IPR013848">
    <property type="entry name" value="Methylthiotransferase_N"/>
</dbReference>
<dbReference type="InterPro" id="IPR020612">
    <property type="entry name" value="Methylthiotransferase_CS"/>
</dbReference>
<name>A0A7J3M4U8_ARCFL</name>
<feature type="domain" description="Radical SAM core" evidence="14">
    <location>
        <begin position="127"/>
        <end position="356"/>
    </location>
</feature>
<gene>
    <name evidence="15" type="ORF">ENT52_06925</name>
</gene>
<dbReference type="GO" id="GO:0035598">
    <property type="term" value="F:tRNA (N(6)-L-threonylcarbamoyladenosine(37)-C(2))-methylthiotransferase activity"/>
    <property type="evidence" value="ECO:0007669"/>
    <property type="project" value="UniProtKB-UniRule"/>
</dbReference>
<evidence type="ECO:0000256" key="11">
    <source>
        <dbReference type="RuleBase" id="RU368081"/>
    </source>
</evidence>
<comment type="caution">
    <text evidence="15">The sequence shown here is derived from an EMBL/GenBank/DDBJ whole genome shotgun (WGS) entry which is preliminary data.</text>
</comment>
<evidence type="ECO:0000256" key="8">
    <source>
        <dbReference type="ARBA" id="ARBA00023004"/>
    </source>
</evidence>
<accession>A0A7J3M4U8</accession>
<evidence type="ECO:0000256" key="6">
    <source>
        <dbReference type="ARBA" id="ARBA00022694"/>
    </source>
</evidence>
<evidence type="ECO:0000313" key="15">
    <source>
        <dbReference type="EMBL" id="HGT83440.1"/>
    </source>
</evidence>
<dbReference type="Gene3D" id="3.80.30.20">
    <property type="entry name" value="tm_1862 like domain"/>
    <property type="match status" value="1"/>
</dbReference>
<dbReference type="AlphaFoldDB" id="A0A7J3M4U8"/>
<evidence type="ECO:0000256" key="2">
    <source>
        <dbReference type="ARBA" id="ARBA00008616"/>
    </source>
</evidence>
<dbReference type="Pfam" id="PF00919">
    <property type="entry name" value="UPF0004"/>
    <property type="match status" value="1"/>
</dbReference>
<dbReference type="InterPro" id="IPR058240">
    <property type="entry name" value="rSAM_sf"/>
</dbReference>
<dbReference type="Gene3D" id="3.40.50.12160">
    <property type="entry name" value="Methylthiotransferase, N-terminal domain"/>
    <property type="match status" value="1"/>
</dbReference>
<feature type="domain" description="MTTase N-terminal" evidence="13">
    <location>
        <begin position="1"/>
        <end position="106"/>
    </location>
</feature>
<evidence type="ECO:0000259" key="13">
    <source>
        <dbReference type="PROSITE" id="PS51449"/>
    </source>
</evidence>
<dbReference type="NCBIfam" id="TIGR01578">
    <property type="entry name" value="MiaB-like-B"/>
    <property type="match status" value="1"/>
</dbReference>
<dbReference type="PROSITE" id="PS01278">
    <property type="entry name" value="MTTASE_RADICAL"/>
    <property type="match status" value="1"/>
</dbReference>
<dbReference type="SFLD" id="SFLDS00029">
    <property type="entry name" value="Radical_SAM"/>
    <property type="match status" value="1"/>
</dbReference>
<dbReference type="InterPro" id="IPR005839">
    <property type="entry name" value="Methylthiotransferase"/>
</dbReference>